<protein>
    <recommendedName>
        <fullName evidence="5">HTH deoR-type domain-containing protein</fullName>
    </recommendedName>
</protein>
<evidence type="ECO:0000256" key="2">
    <source>
        <dbReference type="ARBA" id="ARBA00023015"/>
    </source>
</evidence>
<dbReference type="OrthoDB" id="9814815at2"/>
<evidence type="ECO:0000259" key="5">
    <source>
        <dbReference type="PROSITE" id="PS51000"/>
    </source>
</evidence>
<dbReference type="InterPro" id="IPR018356">
    <property type="entry name" value="Tscrpt_reg_HTH_DeoR_CS"/>
</dbReference>
<dbReference type="AlphaFoldDB" id="A0A512NEJ9"/>
<dbReference type="GO" id="GO:0003700">
    <property type="term" value="F:DNA-binding transcription factor activity"/>
    <property type="evidence" value="ECO:0007669"/>
    <property type="project" value="InterPro"/>
</dbReference>
<dbReference type="PANTHER" id="PTHR30363:SF4">
    <property type="entry name" value="GLYCEROL-3-PHOSPHATE REGULON REPRESSOR"/>
    <property type="match status" value="1"/>
</dbReference>
<evidence type="ECO:0000256" key="3">
    <source>
        <dbReference type="ARBA" id="ARBA00023125"/>
    </source>
</evidence>
<dbReference type="Pfam" id="PF00455">
    <property type="entry name" value="DeoRC"/>
    <property type="match status" value="1"/>
</dbReference>
<dbReference type="InterPro" id="IPR014036">
    <property type="entry name" value="DeoR-like_C"/>
</dbReference>
<dbReference type="PROSITE" id="PS00894">
    <property type="entry name" value="HTH_DEOR_1"/>
    <property type="match status" value="1"/>
</dbReference>
<dbReference type="PRINTS" id="PR00037">
    <property type="entry name" value="HTHLACR"/>
</dbReference>
<keyword evidence="2" id="KW-0805">Transcription regulation</keyword>
<sequence>MGDQKHESSRRRDGATLGAARQQRILDMVSRGEIIAVGDLAQRFGVSQETIRRDIRTLDEAGGLRRVHGGAAPAGTVDLTARRPVVERLDVDRAEKTLAAQAALPLFKDGMNVFLGGSSTMLLLAEALTQHTAALSVTTNMIDIATTLRQPAAARSRCSAAR</sequence>
<dbReference type="SMART" id="SM00420">
    <property type="entry name" value="HTH_DEOR"/>
    <property type="match status" value="1"/>
</dbReference>
<evidence type="ECO:0000256" key="1">
    <source>
        <dbReference type="ARBA" id="ARBA00022491"/>
    </source>
</evidence>
<dbReference type="SUPFAM" id="SSF100950">
    <property type="entry name" value="NagB/RpiA/CoA transferase-like"/>
    <property type="match status" value="1"/>
</dbReference>
<comment type="caution">
    <text evidence="6">The sequence shown here is derived from an EMBL/GenBank/DDBJ whole genome shotgun (WGS) entry which is preliminary data.</text>
</comment>
<gene>
    <name evidence="6" type="ORF">RSO01_45340</name>
</gene>
<keyword evidence="7" id="KW-1185">Reference proteome</keyword>
<reference evidence="6 7" key="1">
    <citation type="submission" date="2019-07" db="EMBL/GenBank/DDBJ databases">
        <title>Whole genome shotgun sequence of Reyranella soli NBRC 108950.</title>
        <authorList>
            <person name="Hosoyama A."/>
            <person name="Uohara A."/>
            <person name="Ohji S."/>
            <person name="Ichikawa N."/>
        </authorList>
    </citation>
    <scope>NUCLEOTIDE SEQUENCE [LARGE SCALE GENOMIC DNA]</scope>
    <source>
        <strain evidence="6 7">NBRC 108950</strain>
    </source>
</reference>
<evidence type="ECO:0000256" key="4">
    <source>
        <dbReference type="ARBA" id="ARBA00023163"/>
    </source>
</evidence>
<dbReference type="Gene3D" id="1.10.10.10">
    <property type="entry name" value="Winged helix-like DNA-binding domain superfamily/Winged helix DNA-binding domain"/>
    <property type="match status" value="1"/>
</dbReference>
<dbReference type="InterPro" id="IPR037171">
    <property type="entry name" value="NagB/RpiA_transferase-like"/>
</dbReference>
<dbReference type="InterPro" id="IPR036388">
    <property type="entry name" value="WH-like_DNA-bd_sf"/>
</dbReference>
<dbReference type="InterPro" id="IPR001034">
    <property type="entry name" value="DeoR_HTH"/>
</dbReference>
<keyword evidence="4" id="KW-0804">Transcription</keyword>
<keyword evidence="1" id="KW-0678">Repressor</keyword>
<proteinExistence type="predicted"/>
<dbReference type="Proteomes" id="UP000321058">
    <property type="component" value="Unassembled WGS sequence"/>
</dbReference>
<dbReference type="PANTHER" id="PTHR30363">
    <property type="entry name" value="HTH-TYPE TRANSCRIPTIONAL REGULATOR SRLR-RELATED"/>
    <property type="match status" value="1"/>
</dbReference>
<keyword evidence="3" id="KW-0238">DNA-binding</keyword>
<evidence type="ECO:0000313" key="7">
    <source>
        <dbReference type="Proteomes" id="UP000321058"/>
    </source>
</evidence>
<dbReference type="Pfam" id="PF08220">
    <property type="entry name" value="HTH_DeoR"/>
    <property type="match status" value="1"/>
</dbReference>
<dbReference type="EMBL" id="BKAJ01000078">
    <property type="protein sequence ID" value="GEP57368.1"/>
    <property type="molecule type" value="Genomic_DNA"/>
</dbReference>
<dbReference type="PROSITE" id="PS51000">
    <property type="entry name" value="HTH_DEOR_2"/>
    <property type="match status" value="1"/>
</dbReference>
<dbReference type="GO" id="GO:0003677">
    <property type="term" value="F:DNA binding"/>
    <property type="evidence" value="ECO:0007669"/>
    <property type="project" value="UniProtKB-KW"/>
</dbReference>
<feature type="domain" description="HTH deoR-type" evidence="5">
    <location>
        <begin position="18"/>
        <end position="73"/>
    </location>
</feature>
<dbReference type="InterPro" id="IPR036390">
    <property type="entry name" value="WH_DNA-bd_sf"/>
</dbReference>
<dbReference type="InterPro" id="IPR050313">
    <property type="entry name" value="Carb_Metab_HTH_regulators"/>
</dbReference>
<name>A0A512NEJ9_9HYPH</name>
<dbReference type="SUPFAM" id="SSF46785">
    <property type="entry name" value="Winged helix' DNA-binding domain"/>
    <property type="match status" value="1"/>
</dbReference>
<organism evidence="6 7">
    <name type="scientific">Reyranella soli</name>
    <dbReference type="NCBI Taxonomy" id="1230389"/>
    <lineage>
        <taxon>Bacteria</taxon>
        <taxon>Pseudomonadati</taxon>
        <taxon>Pseudomonadota</taxon>
        <taxon>Alphaproteobacteria</taxon>
        <taxon>Hyphomicrobiales</taxon>
        <taxon>Reyranellaceae</taxon>
        <taxon>Reyranella</taxon>
    </lineage>
</organism>
<accession>A0A512NEJ9</accession>
<evidence type="ECO:0000313" key="6">
    <source>
        <dbReference type="EMBL" id="GEP57368.1"/>
    </source>
</evidence>